<protein>
    <recommendedName>
        <fullName evidence="4">Reverse transcriptase/retrotransposon-derived protein RNase H-like domain-containing protein</fullName>
    </recommendedName>
</protein>
<gene>
    <name evidence="2" type="ORF">QTP70_016709</name>
</gene>
<dbReference type="Proteomes" id="UP001274896">
    <property type="component" value="Unassembled WGS sequence"/>
</dbReference>
<evidence type="ECO:0000313" key="3">
    <source>
        <dbReference type="Proteomes" id="UP001274896"/>
    </source>
</evidence>
<accession>A0AAE0QA54</accession>
<dbReference type="AlphaFoldDB" id="A0AAE0QA54"/>
<reference evidence="2" key="1">
    <citation type="submission" date="2023-06" db="EMBL/GenBank/DDBJ databases">
        <title>Male Hemibagrus guttatus genome.</title>
        <authorList>
            <person name="Bian C."/>
        </authorList>
    </citation>
    <scope>NUCLEOTIDE SEQUENCE</scope>
    <source>
        <strain evidence="2">Male_cb2023</strain>
        <tissue evidence="2">Muscle</tissue>
    </source>
</reference>
<proteinExistence type="predicted"/>
<keyword evidence="3" id="KW-1185">Reference proteome</keyword>
<name>A0AAE0QA54_9TELE</name>
<evidence type="ECO:0000256" key="1">
    <source>
        <dbReference type="SAM" id="MobiDB-lite"/>
    </source>
</evidence>
<evidence type="ECO:0000313" key="2">
    <source>
        <dbReference type="EMBL" id="KAK3516471.1"/>
    </source>
</evidence>
<comment type="caution">
    <text evidence="2">The sequence shown here is derived from an EMBL/GenBank/DDBJ whole genome shotgun (WGS) entry which is preliminary data.</text>
</comment>
<feature type="compositionally biased region" description="Acidic residues" evidence="1">
    <location>
        <begin position="144"/>
        <end position="153"/>
    </location>
</feature>
<dbReference type="EMBL" id="JAUCMX010000019">
    <property type="protein sequence ID" value="KAK3516471.1"/>
    <property type="molecule type" value="Genomic_DNA"/>
</dbReference>
<evidence type="ECO:0008006" key="4">
    <source>
        <dbReference type="Google" id="ProtNLM"/>
    </source>
</evidence>
<organism evidence="2 3">
    <name type="scientific">Hemibagrus guttatus</name>
    <dbReference type="NCBI Taxonomy" id="175788"/>
    <lineage>
        <taxon>Eukaryota</taxon>
        <taxon>Metazoa</taxon>
        <taxon>Chordata</taxon>
        <taxon>Craniata</taxon>
        <taxon>Vertebrata</taxon>
        <taxon>Euteleostomi</taxon>
        <taxon>Actinopterygii</taxon>
        <taxon>Neopterygii</taxon>
        <taxon>Teleostei</taxon>
        <taxon>Ostariophysi</taxon>
        <taxon>Siluriformes</taxon>
        <taxon>Bagridae</taxon>
        <taxon>Hemibagrus</taxon>
    </lineage>
</organism>
<feature type="region of interest" description="Disordered" evidence="1">
    <location>
        <begin position="122"/>
        <end position="153"/>
    </location>
</feature>
<sequence length="180" mass="20280">MAFANPRLPYILHTDASMLGLGAALYQEQDGKAKTVAKCLWEQFICHYGYPEQPRLPIDLAFGLPLKDEGGITSCILKKAFVLRMKVPKTWQKEIKPGPIRTLHRDLLLPCGALPSETIECESQSSVPKRKTRSETAYRRSDGTDEIPDSEEEDEYCLMPQFDLVDASFVVRTPEVPQPI</sequence>
<feature type="compositionally biased region" description="Basic and acidic residues" evidence="1">
    <location>
        <begin position="133"/>
        <end position="143"/>
    </location>
</feature>